<dbReference type="InterPro" id="IPR029055">
    <property type="entry name" value="Ntn_hydrolases_N"/>
</dbReference>
<organism evidence="3 4">
    <name type="scientific">Zunongwangia profunda</name>
    <dbReference type="NCBI Taxonomy" id="398743"/>
    <lineage>
        <taxon>Bacteria</taxon>
        <taxon>Pseudomonadati</taxon>
        <taxon>Bacteroidota</taxon>
        <taxon>Flavobacteriia</taxon>
        <taxon>Flavobacteriales</taxon>
        <taxon>Flavobacteriaceae</taxon>
        <taxon>Zunongwangia</taxon>
    </lineage>
</organism>
<evidence type="ECO:0000313" key="3">
    <source>
        <dbReference type="EMBL" id="HCV81584.1"/>
    </source>
</evidence>
<comment type="similarity">
    <text evidence="1">Belongs to the gamma-glutamyltransferase family.</text>
</comment>
<keyword evidence="3" id="KW-0808">Transferase</keyword>
<feature type="non-terminal residue" evidence="3">
    <location>
        <position position="266"/>
    </location>
</feature>
<dbReference type="EMBL" id="DPMF01000260">
    <property type="protein sequence ID" value="HCV81584.1"/>
    <property type="molecule type" value="Genomic_DNA"/>
</dbReference>
<name>A0A3D5J0W9_9FLAO</name>
<gene>
    <name evidence="3" type="ORF">DGQ38_11105</name>
</gene>
<dbReference type="Pfam" id="PF01019">
    <property type="entry name" value="G_glu_transpept"/>
    <property type="match status" value="1"/>
</dbReference>
<comment type="caution">
    <text evidence="3">The sequence shown here is derived from an EMBL/GenBank/DDBJ whole genome shotgun (WGS) entry which is preliminary data.</text>
</comment>
<dbReference type="InterPro" id="IPR051792">
    <property type="entry name" value="GGT_bact"/>
</dbReference>
<feature type="chain" id="PRO_5017609070" evidence="2">
    <location>
        <begin position="26"/>
        <end position="266"/>
    </location>
</feature>
<evidence type="ECO:0000256" key="2">
    <source>
        <dbReference type="SAM" id="SignalP"/>
    </source>
</evidence>
<protein>
    <submittedName>
        <fullName evidence="3">Gamma-glutamyltransferase</fullName>
    </submittedName>
</protein>
<dbReference type="SUPFAM" id="SSF56235">
    <property type="entry name" value="N-terminal nucleophile aminohydrolases (Ntn hydrolases)"/>
    <property type="match status" value="1"/>
</dbReference>
<evidence type="ECO:0000256" key="1">
    <source>
        <dbReference type="ARBA" id="ARBA00009381"/>
    </source>
</evidence>
<dbReference type="PANTHER" id="PTHR43199">
    <property type="entry name" value="GLUTATHIONE HYDROLASE"/>
    <property type="match status" value="1"/>
</dbReference>
<dbReference type="PRINTS" id="PR01210">
    <property type="entry name" value="GGTRANSPTASE"/>
</dbReference>
<dbReference type="AlphaFoldDB" id="A0A3D5J0W9"/>
<sequence length="266" mass="28982">MKKIYTPLFLIIVCFAPLFSTFAQSGRIPVSSEKGIVTSSHKLASQAGAQILSDGGNAVDASIATAFALAVTLPSAGNIGGGGFLVYRGEDGTETTFNFREKAPLAATETMYLGEDGKVKDNSNHDGLLAVGVPGTVAGLYKAHQKFGKLDWKDLLKPALKLAKKGYPVSEDMQWFFKWVKEHKDDYASTAEIFLKEDGSLYKNGEILVQKDLYKTLKRIQKHGPDGFYKGKTAELLADFMAKNGGIITEEDLARYEAEEMKPIKG</sequence>
<keyword evidence="2" id="KW-0732">Signal</keyword>
<dbReference type="GO" id="GO:0016740">
    <property type="term" value="F:transferase activity"/>
    <property type="evidence" value="ECO:0007669"/>
    <property type="project" value="UniProtKB-KW"/>
</dbReference>
<dbReference type="Proteomes" id="UP000264330">
    <property type="component" value="Unassembled WGS sequence"/>
</dbReference>
<feature type="signal peptide" evidence="2">
    <location>
        <begin position="1"/>
        <end position="25"/>
    </location>
</feature>
<accession>A0A3D5J0W9</accession>
<reference evidence="3 4" key="1">
    <citation type="journal article" date="2018" name="Nat. Biotechnol.">
        <title>A standardized bacterial taxonomy based on genome phylogeny substantially revises the tree of life.</title>
        <authorList>
            <person name="Parks D.H."/>
            <person name="Chuvochina M."/>
            <person name="Waite D.W."/>
            <person name="Rinke C."/>
            <person name="Skarshewski A."/>
            <person name="Chaumeil P.A."/>
            <person name="Hugenholtz P."/>
        </authorList>
    </citation>
    <scope>NUCLEOTIDE SEQUENCE [LARGE SCALE GENOMIC DNA]</scope>
    <source>
        <strain evidence="3">UBA9359</strain>
    </source>
</reference>
<dbReference type="PANTHER" id="PTHR43199:SF1">
    <property type="entry name" value="GLUTATHIONE HYDROLASE PROENZYME"/>
    <property type="match status" value="1"/>
</dbReference>
<evidence type="ECO:0000313" key="4">
    <source>
        <dbReference type="Proteomes" id="UP000264330"/>
    </source>
</evidence>
<proteinExistence type="inferred from homology"/>